<evidence type="ECO:0000259" key="3">
    <source>
        <dbReference type="PROSITE" id="PS51186"/>
    </source>
</evidence>
<sequence>MSTKITALSEVSFDQWLPLWQAYLTFYESELTTEQTQLSWHRITDLFQKEMFGYAIIMDDQVVGFVHLISHMSMWTKLPYCYLQDLYVHEAYRHQGLARQLIEHSYAVCVDKFDRVYWLTHENNQTAQRLYDRIATQTGFIQYKKALHSIAD</sequence>
<proteinExistence type="predicted"/>
<name>A0A1Y3CHY9_9GAMM</name>
<dbReference type="PANTHER" id="PTHR10545:SF42">
    <property type="entry name" value="ACETYLTRANSFERASE"/>
    <property type="match status" value="1"/>
</dbReference>
<comment type="caution">
    <text evidence="4">The sequence shown here is derived from an EMBL/GenBank/DDBJ whole genome shotgun (WGS) entry which is preliminary data.</text>
</comment>
<evidence type="ECO:0000256" key="1">
    <source>
        <dbReference type="ARBA" id="ARBA00022679"/>
    </source>
</evidence>
<protein>
    <submittedName>
        <fullName evidence="4">GNAT family N-acetyltransferase</fullName>
    </submittedName>
</protein>
<keyword evidence="2" id="KW-0012">Acyltransferase</keyword>
<keyword evidence="5" id="KW-1185">Reference proteome</keyword>
<dbReference type="SUPFAM" id="SSF55729">
    <property type="entry name" value="Acyl-CoA N-acyltransferases (Nat)"/>
    <property type="match status" value="1"/>
</dbReference>
<dbReference type="OrthoDB" id="9805924at2"/>
<dbReference type="Gene3D" id="3.40.630.30">
    <property type="match status" value="1"/>
</dbReference>
<dbReference type="PROSITE" id="PS51186">
    <property type="entry name" value="GNAT"/>
    <property type="match status" value="1"/>
</dbReference>
<dbReference type="EMBL" id="NEGB01000004">
    <property type="protein sequence ID" value="OTG65512.1"/>
    <property type="molecule type" value="Genomic_DNA"/>
</dbReference>
<evidence type="ECO:0000256" key="2">
    <source>
        <dbReference type="ARBA" id="ARBA00023315"/>
    </source>
</evidence>
<reference evidence="4 5" key="1">
    <citation type="submission" date="2017-04" db="EMBL/GenBank/DDBJ databases">
        <title>High diversity of culturable Acinetobacter species in natural soil and water ecosystems.</title>
        <authorList>
            <person name="Nemec A."/>
            <person name="Radolfova-Krizova L."/>
        </authorList>
    </citation>
    <scope>NUCLEOTIDE SEQUENCE [LARGE SCALE GENOMIC DNA]</scope>
    <source>
        <strain evidence="4 5">ANC 4999</strain>
    </source>
</reference>
<dbReference type="Proteomes" id="UP000242765">
    <property type="component" value="Unassembled WGS sequence"/>
</dbReference>
<accession>A0A1Y3CHY9</accession>
<dbReference type="InterPro" id="IPR000182">
    <property type="entry name" value="GNAT_dom"/>
</dbReference>
<keyword evidence="1 4" id="KW-0808">Transferase</keyword>
<gene>
    <name evidence="4" type="ORF">B9T28_08615</name>
</gene>
<dbReference type="PANTHER" id="PTHR10545">
    <property type="entry name" value="DIAMINE N-ACETYLTRANSFERASE"/>
    <property type="match status" value="1"/>
</dbReference>
<feature type="domain" description="N-acetyltransferase" evidence="3">
    <location>
        <begin position="3"/>
        <end position="152"/>
    </location>
</feature>
<dbReference type="RefSeq" id="WP_086203575.1">
    <property type="nucleotide sequence ID" value="NZ_NEGB01000004.1"/>
</dbReference>
<dbReference type="InterPro" id="IPR051016">
    <property type="entry name" value="Diverse_Substrate_AcTransf"/>
</dbReference>
<dbReference type="InterPro" id="IPR016181">
    <property type="entry name" value="Acyl_CoA_acyltransferase"/>
</dbReference>
<dbReference type="Pfam" id="PF00583">
    <property type="entry name" value="Acetyltransf_1"/>
    <property type="match status" value="1"/>
</dbReference>
<evidence type="ECO:0000313" key="5">
    <source>
        <dbReference type="Proteomes" id="UP000242765"/>
    </source>
</evidence>
<dbReference type="CDD" id="cd04301">
    <property type="entry name" value="NAT_SF"/>
    <property type="match status" value="1"/>
</dbReference>
<evidence type="ECO:0000313" key="4">
    <source>
        <dbReference type="EMBL" id="OTG65512.1"/>
    </source>
</evidence>
<dbReference type="AlphaFoldDB" id="A0A1Y3CHY9"/>
<organism evidence="4 5">
    <name type="scientific">Acinetobacter silvestris</name>
    <dbReference type="NCBI Taxonomy" id="1977882"/>
    <lineage>
        <taxon>Bacteria</taxon>
        <taxon>Pseudomonadati</taxon>
        <taxon>Pseudomonadota</taxon>
        <taxon>Gammaproteobacteria</taxon>
        <taxon>Moraxellales</taxon>
        <taxon>Moraxellaceae</taxon>
        <taxon>Acinetobacter</taxon>
    </lineage>
</organism>
<dbReference type="GO" id="GO:0008080">
    <property type="term" value="F:N-acetyltransferase activity"/>
    <property type="evidence" value="ECO:0007669"/>
    <property type="project" value="TreeGrafter"/>
</dbReference>
<dbReference type="STRING" id="1977882.B9T28_08615"/>